<dbReference type="KEGG" id="cact:HZ995_00430"/>
<gene>
    <name evidence="1" type="ORF">HZ995_00430</name>
</gene>
<dbReference type="AlphaFoldDB" id="A0A975EPT0"/>
<name>A0A975EPT0_9RHOB</name>
<sequence>MQVALHFGAPYTDENRLQMCLGKNRELLAGMDTVVPRPGQFRKQLRPLMSEVLNSSNPIPLQQDFLHGITGGDRPNRIIFSADNFLGFPRTSISENEFFPGPFNRLVSFLRLFEDAEVELFYAIRNPATFMQALMVAHKGDDFSALTGHSDPMALRWSSYFERVIEDCPNTQITAWCNEDTPLIWEEILREIAGVDPTIPLKAQYDLLQDILTKEGFERFEEYLKARPDLTQVQKRRVIAAFLEKFADEDALEEELEVPGWTDDLVEAMTDIYDDDVYLIQAMPEINFIEP</sequence>
<proteinExistence type="predicted"/>
<accession>A0A975EPT0</accession>
<evidence type="ECO:0008006" key="3">
    <source>
        <dbReference type="Google" id="ProtNLM"/>
    </source>
</evidence>
<evidence type="ECO:0000313" key="2">
    <source>
        <dbReference type="Proteomes" id="UP000665026"/>
    </source>
</evidence>
<evidence type="ECO:0000313" key="1">
    <source>
        <dbReference type="EMBL" id="QTN36031.1"/>
    </source>
</evidence>
<reference evidence="1" key="1">
    <citation type="submission" date="2020-07" db="EMBL/GenBank/DDBJ databases">
        <title>Genome sequences of bacteria associated with the marine, planktonic diatom Thalassiosira profunda strain ECT2AJA-044.</title>
        <authorList>
            <person name="Gargas C.B."/>
            <person name="Roberts W.R."/>
            <person name="Alverson A.J."/>
        </authorList>
    </citation>
    <scope>NUCLEOTIDE SEQUENCE</scope>
    <source>
        <strain evidence="1">ECT2AJA-044</strain>
    </source>
</reference>
<protein>
    <recommendedName>
        <fullName evidence="3">Sulfotransferase family protein</fullName>
    </recommendedName>
</protein>
<dbReference type="Proteomes" id="UP000665026">
    <property type="component" value="Chromosome"/>
</dbReference>
<dbReference type="EMBL" id="CP060010">
    <property type="protein sequence ID" value="QTN36031.1"/>
    <property type="molecule type" value="Genomic_DNA"/>
</dbReference>
<organism evidence="1 2">
    <name type="scientific">Cognatishimia activa</name>
    <dbReference type="NCBI Taxonomy" id="1715691"/>
    <lineage>
        <taxon>Bacteria</taxon>
        <taxon>Pseudomonadati</taxon>
        <taxon>Pseudomonadota</taxon>
        <taxon>Alphaproteobacteria</taxon>
        <taxon>Rhodobacterales</taxon>
        <taxon>Paracoccaceae</taxon>
        <taxon>Cognatishimia</taxon>
    </lineage>
</organism>
<dbReference type="RefSeq" id="WP_209356735.1">
    <property type="nucleotide sequence ID" value="NZ_CP060010.1"/>
</dbReference>